<proteinExistence type="predicted"/>
<reference evidence="1 2" key="1">
    <citation type="submission" date="2015-09" db="EMBL/GenBank/DDBJ databases">
        <title>Draft genome of the parasitic nematode Teladorsagia circumcincta isolate WARC Sus (inbred).</title>
        <authorList>
            <person name="Mitreva M."/>
        </authorList>
    </citation>
    <scope>NUCLEOTIDE SEQUENCE [LARGE SCALE GENOMIC DNA]</scope>
    <source>
        <strain evidence="1 2">S</strain>
    </source>
</reference>
<keyword evidence="2" id="KW-1185">Reference proteome</keyword>
<accession>A0A2G9U8W5</accession>
<dbReference type="EMBL" id="KZ348074">
    <property type="protein sequence ID" value="PIO66706.1"/>
    <property type="molecule type" value="Genomic_DNA"/>
</dbReference>
<dbReference type="Proteomes" id="UP000230423">
    <property type="component" value="Unassembled WGS sequence"/>
</dbReference>
<gene>
    <name evidence="1" type="ORF">TELCIR_11571</name>
</gene>
<protein>
    <submittedName>
        <fullName evidence="1">Uncharacterized protein</fullName>
    </submittedName>
</protein>
<organism evidence="1 2">
    <name type="scientific">Teladorsagia circumcincta</name>
    <name type="common">Brown stomach worm</name>
    <name type="synonym">Ostertagia circumcincta</name>
    <dbReference type="NCBI Taxonomy" id="45464"/>
    <lineage>
        <taxon>Eukaryota</taxon>
        <taxon>Metazoa</taxon>
        <taxon>Ecdysozoa</taxon>
        <taxon>Nematoda</taxon>
        <taxon>Chromadorea</taxon>
        <taxon>Rhabditida</taxon>
        <taxon>Rhabditina</taxon>
        <taxon>Rhabditomorpha</taxon>
        <taxon>Strongyloidea</taxon>
        <taxon>Trichostrongylidae</taxon>
        <taxon>Teladorsagia</taxon>
    </lineage>
</organism>
<evidence type="ECO:0000313" key="1">
    <source>
        <dbReference type="EMBL" id="PIO66706.1"/>
    </source>
</evidence>
<name>A0A2G9U8W5_TELCI</name>
<evidence type="ECO:0000313" key="2">
    <source>
        <dbReference type="Proteomes" id="UP000230423"/>
    </source>
</evidence>
<dbReference type="AlphaFoldDB" id="A0A2G9U8W5"/>
<sequence>MEMAMRPAYKPRARRHRALDSITTIDYWRICLSKQLMHVGSFRGKPIVARQRNTFVDDNGVPIPLLPYNYDSWRIHTRPLY</sequence>
<dbReference type="OrthoDB" id="5864371at2759"/>